<evidence type="ECO:0000256" key="1">
    <source>
        <dbReference type="SAM" id="Phobius"/>
    </source>
</evidence>
<keyword evidence="1" id="KW-0472">Membrane</keyword>
<keyword evidence="1" id="KW-1133">Transmembrane helix</keyword>
<sequence>MSQEKIAKLLMLIVLLYVAIPVLSFDGPPMQKIFTFAWSGFACMLLMSILFKRNPFNKKAIKKQSSLENQKTRKRMHTGS</sequence>
<evidence type="ECO:0000313" key="2">
    <source>
        <dbReference type="EMBL" id="MBN3547346.1"/>
    </source>
</evidence>
<keyword evidence="3" id="KW-1185">Reference proteome</keyword>
<dbReference type="Proteomes" id="UP001319060">
    <property type="component" value="Unassembled WGS sequence"/>
</dbReference>
<dbReference type="EMBL" id="JAFHKS010000044">
    <property type="protein sequence ID" value="MBN3547346.1"/>
    <property type="molecule type" value="Genomic_DNA"/>
</dbReference>
<keyword evidence="1" id="KW-0812">Transmembrane</keyword>
<evidence type="ECO:0000313" key="3">
    <source>
        <dbReference type="Proteomes" id="UP001319060"/>
    </source>
</evidence>
<gene>
    <name evidence="2" type="ORF">JYA64_18705</name>
</gene>
<organism evidence="2 3">
    <name type="scientific">Fictibacillus barbaricus</name>
    <dbReference type="NCBI Taxonomy" id="182136"/>
    <lineage>
        <taxon>Bacteria</taxon>
        <taxon>Bacillati</taxon>
        <taxon>Bacillota</taxon>
        <taxon>Bacilli</taxon>
        <taxon>Bacillales</taxon>
        <taxon>Fictibacillaceae</taxon>
        <taxon>Fictibacillus</taxon>
    </lineage>
</organism>
<dbReference type="RefSeq" id="WP_188401598.1">
    <property type="nucleotide sequence ID" value="NZ_BMCE01000001.1"/>
</dbReference>
<comment type="caution">
    <text evidence="2">The sequence shown here is derived from an EMBL/GenBank/DDBJ whole genome shotgun (WGS) entry which is preliminary data.</text>
</comment>
<name>A0ABS2ZL32_9BACL</name>
<reference evidence="2 3" key="1">
    <citation type="submission" date="2021-01" db="EMBL/GenBank/DDBJ databases">
        <title>Genome Sequencing of Type Strains.</title>
        <authorList>
            <person name="Lemaire J.F."/>
            <person name="Inderbitzin P."/>
            <person name="Collins S.B."/>
            <person name="Wespe N."/>
            <person name="Knight-Connoni V."/>
        </authorList>
    </citation>
    <scope>NUCLEOTIDE SEQUENCE [LARGE SCALE GENOMIC DNA]</scope>
    <source>
        <strain evidence="2 3">DSM 14730</strain>
    </source>
</reference>
<feature type="transmembrane region" description="Helical" evidence="1">
    <location>
        <begin position="34"/>
        <end position="51"/>
    </location>
</feature>
<proteinExistence type="predicted"/>
<protein>
    <submittedName>
        <fullName evidence="2">Uncharacterized protein</fullName>
    </submittedName>
</protein>
<accession>A0ABS2ZL32</accession>